<comment type="caution">
    <text evidence="1">The sequence shown here is derived from an EMBL/GenBank/DDBJ whole genome shotgun (WGS) entry which is preliminary data.</text>
</comment>
<proteinExistence type="predicted"/>
<dbReference type="AlphaFoldDB" id="A0A3M7PQ02"/>
<evidence type="ECO:0000313" key="1">
    <source>
        <dbReference type="EMBL" id="RNA01202.1"/>
    </source>
</evidence>
<protein>
    <submittedName>
        <fullName evidence="1">Uncharacterized protein</fullName>
    </submittedName>
</protein>
<dbReference type="Proteomes" id="UP000276133">
    <property type="component" value="Unassembled WGS sequence"/>
</dbReference>
<dbReference type="EMBL" id="REGN01009417">
    <property type="protein sequence ID" value="RNA01202.1"/>
    <property type="molecule type" value="Genomic_DNA"/>
</dbReference>
<organism evidence="1 2">
    <name type="scientific">Brachionus plicatilis</name>
    <name type="common">Marine rotifer</name>
    <name type="synonym">Brachionus muelleri</name>
    <dbReference type="NCBI Taxonomy" id="10195"/>
    <lineage>
        <taxon>Eukaryota</taxon>
        <taxon>Metazoa</taxon>
        <taxon>Spiralia</taxon>
        <taxon>Gnathifera</taxon>
        <taxon>Rotifera</taxon>
        <taxon>Eurotatoria</taxon>
        <taxon>Monogononta</taxon>
        <taxon>Pseudotrocha</taxon>
        <taxon>Ploima</taxon>
        <taxon>Brachionidae</taxon>
        <taxon>Brachionus</taxon>
    </lineage>
</organism>
<reference evidence="1 2" key="1">
    <citation type="journal article" date="2018" name="Sci. Rep.">
        <title>Genomic signatures of local adaptation to the degree of environmental predictability in rotifers.</title>
        <authorList>
            <person name="Franch-Gras L."/>
            <person name="Hahn C."/>
            <person name="Garcia-Roger E.M."/>
            <person name="Carmona M.J."/>
            <person name="Serra M."/>
            <person name="Gomez A."/>
        </authorList>
    </citation>
    <scope>NUCLEOTIDE SEQUENCE [LARGE SCALE GENOMIC DNA]</scope>
    <source>
        <strain evidence="1">HYR1</strain>
    </source>
</reference>
<sequence>MKKNYLNFTTCVVCDNQFREALGVSKSGSRKNMPSIQSNIKSESIVGISSNCSYSTSTQFQSEIQPRPSSIINLMTRKPNILDKLIYILSLRFRIDIKSTIINFWGKLIYH</sequence>
<accession>A0A3M7PQ02</accession>
<evidence type="ECO:0000313" key="2">
    <source>
        <dbReference type="Proteomes" id="UP000276133"/>
    </source>
</evidence>
<name>A0A3M7PQ02_BRAPC</name>
<gene>
    <name evidence="1" type="ORF">BpHYR1_044791</name>
</gene>
<keyword evidence="2" id="KW-1185">Reference proteome</keyword>